<dbReference type="PANTHER" id="PTHR44489:SF1">
    <property type="entry name" value="ZINC FINGER CCCH DOMAIN-CONTAINING PROTEIN 63"/>
    <property type="match status" value="1"/>
</dbReference>
<accession>A0ABD0VE75</accession>
<dbReference type="InterPro" id="IPR019775">
    <property type="entry name" value="WD40_repeat_CS"/>
</dbReference>
<dbReference type="Pfam" id="PF18044">
    <property type="entry name" value="zf-CCCH_4"/>
    <property type="match status" value="1"/>
</dbReference>
<evidence type="ECO:0000313" key="11">
    <source>
        <dbReference type="EMBL" id="KAL0923462.1"/>
    </source>
</evidence>
<evidence type="ECO:0000256" key="3">
    <source>
        <dbReference type="ARBA" id="ARBA00022737"/>
    </source>
</evidence>
<dbReference type="InterPro" id="IPR036855">
    <property type="entry name" value="Znf_CCCH_sf"/>
</dbReference>
<reference evidence="11 12" key="1">
    <citation type="journal article" date="2024" name="Plant Biotechnol. J.">
        <title>Dendrobium thyrsiflorum genome and its molecular insights into genes involved in important horticultural traits.</title>
        <authorList>
            <person name="Chen B."/>
            <person name="Wang J.Y."/>
            <person name="Zheng P.J."/>
            <person name="Li K.L."/>
            <person name="Liang Y.M."/>
            <person name="Chen X.F."/>
            <person name="Zhang C."/>
            <person name="Zhao X."/>
            <person name="He X."/>
            <person name="Zhang G.Q."/>
            <person name="Liu Z.J."/>
            <person name="Xu Q."/>
        </authorList>
    </citation>
    <scope>NUCLEOTIDE SEQUENCE [LARGE SCALE GENOMIC DNA]</scope>
    <source>
        <strain evidence="11">GZMU011</strain>
    </source>
</reference>
<dbReference type="PRINTS" id="PR00320">
    <property type="entry name" value="GPROTEINBRPT"/>
</dbReference>
<keyword evidence="2 8" id="KW-0479">Metal-binding</keyword>
<evidence type="ECO:0000256" key="5">
    <source>
        <dbReference type="ARBA" id="ARBA00022833"/>
    </source>
</evidence>
<dbReference type="FunFam" id="2.130.10.10:FF:000869">
    <property type="entry name" value="Zinc finger CCCH domain-containing protein 48"/>
    <property type="match status" value="1"/>
</dbReference>
<sequence length="439" mass="47923">MDIETVERCGNKRLHHRVSSQAEPDRTNYNVCFNWRAGRCNRFHCPYLHSKLRQPSDGFTSKWAASGNNGGFHSQGLIRRNSNSSSKPGPASRWGKGHQGAVSGISKPRKIQDKICHYFVGGTCSYGENCRFLHSWFVSDSISLLTPLKGHQKGVAGFALPAGSDKLYTGSKDESVRLWDCQTGQCAGVINLGGEVGCMIDEGPWIFVGIPNAIKAWNTQSASDLSLSGPTGQVYAMAVGNEMLFAGTEDGRILAWKFIAVGNCFEPAASLIGHQLAVVSLVVGAMRLYSGSMDHSIRVWDICTLHCIQTLTDHTSVVMSVLCWDQFLLSCSLDMTIKVWVATKTGNVEVVYTHNEEQGVLALCGMHDAQNKPVLFSSCNDNTVRLYDLPSFSERGKIYSKQDVRAIQAGPGGLFFTGDGTGEIKVWKWLTKVPAVSSA</sequence>
<evidence type="ECO:0000256" key="7">
    <source>
        <dbReference type="PROSITE-ProRule" id="PRU00221"/>
    </source>
</evidence>
<dbReference type="SUPFAM" id="SSF50978">
    <property type="entry name" value="WD40 repeat-like"/>
    <property type="match status" value="1"/>
</dbReference>
<feature type="repeat" description="WD" evidence="7">
    <location>
        <begin position="271"/>
        <end position="310"/>
    </location>
</feature>
<evidence type="ECO:0000313" key="12">
    <source>
        <dbReference type="Proteomes" id="UP001552299"/>
    </source>
</evidence>
<evidence type="ECO:0000256" key="9">
    <source>
        <dbReference type="SAM" id="MobiDB-lite"/>
    </source>
</evidence>
<dbReference type="InterPro" id="IPR001680">
    <property type="entry name" value="WD40_rpt"/>
</dbReference>
<evidence type="ECO:0000256" key="8">
    <source>
        <dbReference type="PROSITE-ProRule" id="PRU00723"/>
    </source>
</evidence>
<feature type="domain" description="C3H1-type" evidence="10">
    <location>
        <begin position="26"/>
        <end position="52"/>
    </location>
</feature>
<dbReference type="InterPro" id="IPR041367">
    <property type="entry name" value="Znf-CCCH_4"/>
</dbReference>
<proteinExistence type="predicted"/>
<dbReference type="PROSITE" id="PS50082">
    <property type="entry name" value="WD_REPEATS_2"/>
    <property type="match status" value="2"/>
</dbReference>
<keyword evidence="6" id="KW-0238">DNA-binding</keyword>
<protein>
    <recommendedName>
        <fullName evidence="10">C3H1-type domain-containing protein</fullName>
    </recommendedName>
</protein>
<dbReference type="PANTHER" id="PTHR44489">
    <property type="match status" value="1"/>
</dbReference>
<dbReference type="SMART" id="SM00320">
    <property type="entry name" value="WD40"/>
    <property type="match status" value="6"/>
</dbReference>
<dbReference type="InterPro" id="IPR015943">
    <property type="entry name" value="WD40/YVTN_repeat-like_dom_sf"/>
</dbReference>
<dbReference type="PROSITE" id="PS50294">
    <property type="entry name" value="WD_REPEATS_REGION"/>
    <property type="match status" value="1"/>
</dbReference>
<gene>
    <name evidence="11" type="ORF">M5K25_007520</name>
</gene>
<feature type="domain" description="C3H1-type" evidence="10">
    <location>
        <begin position="110"/>
        <end position="137"/>
    </location>
</feature>
<dbReference type="GO" id="GO:0008270">
    <property type="term" value="F:zinc ion binding"/>
    <property type="evidence" value="ECO:0007669"/>
    <property type="project" value="UniProtKB-KW"/>
</dbReference>
<feature type="region of interest" description="Disordered" evidence="9">
    <location>
        <begin position="73"/>
        <end position="104"/>
    </location>
</feature>
<organism evidence="11 12">
    <name type="scientific">Dendrobium thyrsiflorum</name>
    <name type="common">Pinecone-like raceme dendrobium</name>
    <name type="synonym">Orchid</name>
    <dbReference type="NCBI Taxonomy" id="117978"/>
    <lineage>
        <taxon>Eukaryota</taxon>
        <taxon>Viridiplantae</taxon>
        <taxon>Streptophyta</taxon>
        <taxon>Embryophyta</taxon>
        <taxon>Tracheophyta</taxon>
        <taxon>Spermatophyta</taxon>
        <taxon>Magnoliopsida</taxon>
        <taxon>Liliopsida</taxon>
        <taxon>Asparagales</taxon>
        <taxon>Orchidaceae</taxon>
        <taxon>Epidendroideae</taxon>
        <taxon>Malaxideae</taxon>
        <taxon>Dendrobiinae</taxon>
        <taxon>Dendrobium</taxon>
    </lineage>
</organism>
<dbReference type="Gene3D" id="2.30.30.1190">
    <property type="match status" value="1"/>
</dbReference>
<dbReference type="GO" id="GO:0003677">
    <property type="term" value="F:DNA binding"/>
    <property type="evidence" value="ECO:0007669"/>
    <property type="project" value="UniProtKB-KW"/>
</dbReference>
<keyword evidence="3" id="KW-0677">Repeat</keyword>
<dbReference type="InterPro" id="IPR000571">
    <property type="entry name" value="Znf_CCCH"/>
</dbReference>
<evidence type="ECO:0000259" key="10">
    <source>
        <dbReference type="PROSITE" id="PS50103"/>
    </source>
</evidence>
<dbReference type="InterPro" id="IPR020472">
    <property type="entry name" value="WD40_PAC1"/>
</dbReference>
<evidence type="ECO:0000256" key="1">
    <source>
        <dbReference type="ARBA" id="ARBA00022574"/>
    </source>
</evidence>
<dbReference type="Pfam" id="PF00400">
    <property type="entry name" value="WD40"/>
    <property type="match status" value="4"/>
</dbReference>
<dbReference type="SUPFAM" id="SSF90229">
    <property type="entry name" value="CCCH zinc finger"/>
    <property type="match status" value="1"/>
</dbReference>
<keyword evidence="12" id="KW-1185">Reference proteome</keyword>
<dbReference type="PROSITE" id="PS50103">
    <property type="entry name" value="ZF_C3H1"/>
    <property type="match status" value="2"/>
</dbReference>
<feature type="repeat" description="WD" evidence="7">
    <location>
        <begin position="148"/>
        <end position="189"/>
    </location>
</feature>
<dbReference type="AlphaFoldDB" id="A0ABD0VE75"/>
<keyword evidence="5 8" id="KW-0862">Zinc</keyword>
<keyword evidence="1 7" id="KW-0853">WD repeat</keyword>
<feature type="zinc finger region" description="C3H1-type" evidence="8">
    <location>
        <begin position="26"/>
        <end position="52"/>
    </location>
</feature>
<dbReference type="Gene3D" id="2.130.10.10">
    <property type="entry name" value="YVTN repeat-like/Quinoprotein amine dehydrogenase"/>
    <property type="match status" value="2"/>
</dbReference>
<evidence type="ECO:0000256" key="6">
    <source>
        <dbReference type="ARBA" id="ARBA00023125"/>
    </source>
</evidence>
<dbReference type="EMBL" id="JANQDX010000006">
    <property type="protein sequence ID" value="KAL0923462.1"/>
    <property type="molecule type" value="Genomic_DNA"/>
</dbReference>
<dbReference type="InterPro" id="IPR036322">
    <property type="entry name" value="WD40_repeat_dom_sf"/>
</dbReference>
<feature type="zinc finger region" description="C3H1-type" evidence="8">
    <location>
        <begin position="110"/>
        <end position="137"/>
    </location>
</feature>
<name>A0ABD0VE75_DENTH</name>
<keyword evidence="4 8" id="KW-0863">Zinc-finger</keyword>
<dbReference type="Proteomes" id="UP001552299">
    <property type="component" value="Unassembled WGS sequence"/>
</dbReference>
<dbReference type="InterPro" id="IPR044715">
    <property type="entry name" value="WDR86-like"/>
</dbReference>
<comment type="caution">
    <text evidence="11">The sequence shown here is derived from an EMBL/GenBank/DDBJ whole genome shotgun (WGS) entry which is preliminary data.</text>
</comment>
<dbReference type="PROSITE" id="PS00678">
    <property type="entry name" value="WD_REPEATS_1"/>
    <property type="match status" value="1"/>
</dbReference>
<dbReference type="SMART" id="SM00356">
    <property type="entry name" value="ZnF_C3H1"/>
    <property type="match status" value="2"/>
</dbReference>
<evidence type="ECO:0000256" key="4">
    <source>
        <dbReference type="ARBA" id="ARBA00022771"/>
    </source>
</evidence>
<evidence type="ECO:0000256" key="2">
    <source>
        <dbReference type="ARBA" id="ARBA00022723"/>
    </source>
</evidence>